<dbReference type="AlphaFoldDB" id="A0A2C9CC24"/>
<accession>A0A2C9CC24</accession>
<reference evidence="2" key="1">
    <citation type="submission" date="2017-10" db="EMBL/GenBank/DDBJ databases">
        <authorList>
            <person name="Frank J."/>
        </authorList>
    </citation>
    <scope>NUCLEOTIDE SEQUENCE [LARGE SCALE GENOMIC DNA]</scope>
</reference>
<dbReference type="RefSeq" id="WP_157820349.1">
    <property type="nucleotide sequence ID" value="NZ_CP049055.1"/>
</dbReference>
<gene>
    <name evidence="1" type="ORF">KSMBR1_0614</name>
</gene>
<keyword evidence="2" id="KW-1185">Reference proteome</keyword>
<evidence type="ECO:0000313" key="1">
    <source>
        <dbReference type="EMBL" id="SOH03128.1"/>
    </source>
</evidence>
<sequence>MPTSKNDRWQSLNREDMIPLFHRTYQEIIADTAVFCTVPERVKSRMEELLAGY</sequence>
<organism evidence="1 2">
    <name type="scientific">Kuenenia stuttgartiensis</name>
    <dbReference type="NCBI Taxonomy" id="174633"/>
    <lineage>
        <taxon>Bacteria</taxon>
        <taxon>Pseudomonadati</taxon>
        <taxon>Planctomycetota</taxon>
        <taxon>Candidatus Brocadiia</taxon>
        <taxon>Candidatus Brocadiales</taxon>
        <taxon>Candidatus Brocadiaceae</taxon>
        <taxon>Candidatus Kuenenia</taxon>
    </lineage>
</organism>
<dbReference type="KEGG" id="kst:KSMBR1_0614"/>
<protein>
    <submittedName>
        <fullName evidence="1">Uncharacterized protein</fullName>
    </submittedName>
</protein>
<evidence type="ECO:0000313" key="2">
    <source>
        <dbReference type="Proteomes" id="UP000221734"/>
    </source>
</evidence>
<name>A0A2C9CC24_KUEST</name>
<dbReference type="Proteomes" id="UP000221734">
    <property type="component" value="Chromosome Kuenenia_stuttgartiensis_MBR1"/>
</dbReference>
<dbReference type="EMBL" id="LT934425">
    <property type="protein sequence ID" value="SOH03128.1"/>
    <property type="molecule type" value="Genomic_DNA"/>
</dbReference>
<proteinExistence type="predicted"/>